<protein>
    <submittedName>
        <fullName evidence="1">ABC transporter ATP-binding protein</fullName>
    </submittedName>
</protein>
<accession>A0A0R3TFM6</accession>
<sequence>LVRMSNENTGRLVLGVREVFANPHDELFWAALGSTEATD</sequence>
<dbReference type="AlphaFoldDB" id="A0A0R3TFM6"/>
<dbReference type="WBParaSite" id="HNAJ_0000586701-mRNA-1">
    <property type="protein sequence ID" value="HNAJ_0000586701-mRNA-1"/>
    <property type="gene ID" value="HNAJ_0000586701"/>
</dbReference>
<name>A0A0R3TFM6_RODNA</name>
<proteinExistence type="predicted"/>
<reference evidence="1" key="1">
    <citation type="submission" date="2017-02" db="UniProtKB">
        <authorList>
            <consortium name="WormBaseParasite"/>
        </authorList>
    </citation>
    <scope>IDENTIFICATION</scope>
</reference>
<organism evidence="1">
    <name type="scientific">Rodentolepis nana</name>
    <name type="common">Dwarf tapeworm</name>
    <name type="synonym">Hymenolepis nana</name>
    <dbReference type="NCBI Taxonomy" id="102285"/>
    <lineage>
        <taxon>Eukaryota</taxon>
        <taxon>Metazoa</taxon>
        <taxon>Spiralia</taxon>
        <taxon>Lophotrochozoa</taxon>
        <taxon>Platyhelminthes</taxon>
        <taxon>Cestoda</taxon>
        <taxon>Eucestoda</taxon>
        <taxon>Cyclophyllidea</taxon>
        <taxon>Hymenolepididae</taxon>
        <taxon>Rodentolepis</taxon>
    </lineage>
</organism>
<evidence type="ECO:0000313" key="1">
    <source>
        <dbReference type="WBParaSite" id="HNAJ_0000586701-mRNA-1"/>
    </source>
</evidence>